<dbReference type="EMBL" id="GQ386896">
    <property type="protein sequence ID" value="ADJ67186.1"/>
    <property type="molecule type" value="mRNA"/>
</dbReference>
<feature type="non-terminal residue" evidence="1">
    <location>
        <position position="1"/>
    </location>
</feature>
<accession>E2CXG9</accession>
<organism evidence="1">
    <name type="scientific">Jatropha curcas</name>
    <name type="common">Barbados nut</name>
    <dbReference type="NCBI Taxonomy" id="180498"/>
    <lineage>
        <taxon>Eukaryota</taxon>
        <taxon>Viridiplantae</taxon>
        <taxon>Streptophyta</taxon>
        <taxon>Embryophyta</taxon>
        <taxon>Tracheophyta</taxon>
        <taxon>Spermatophyta</taxon>
        <taxon>Magnoliopsida</taxon>
        <taxon>eudicotyledons</taxon>
        <taxon>Gunneridae</taxon>
        <taxon>Pentapetalae</taxon>
        <taxon>rosids</taxon>
        <taxon>fabids</taxon>
        <taxon>Malpighiales</taxon>
        <taxon>Euphorbiaceae</taxon>
        <taxon>Crotonoideae</taxon>
        <taxon>Jatropheae</taxon>
        <taxon>Jatropha</taxon>
    </lineage>
</organism>
<reference evidence="1" key="1">
    <citation type="submission" date="2009-07" db="EMBL/GenBank/DDBJ databases">
        <title>Salinity tolerance responsive genes from Jatropha curcas root cDNA.</title>
        <authorList>
            <person name="Eswaran N."/>
            <person name="Parameswaran S."/>
            <person name="Sathram B."/>
            <person name="Anantharaman B."/>
            <person name="Johnson T.S."/>
        </authorList>
    </citation>
    <scope>NUCLEOTIDE SEQUENCE</scope>
    <source>
        <tissue evidence="1">Root</tissue>
    </source>
</reference>
<dbReference type="AlphaFoldDB" id="E2CXG9"/>
<protein>
    <submittedName>
        <fullName evidence="1">Uncharacterized protein</fullName>
    </submittedName>
</protein>
<sequence>TPKRPKFWEKKKRESIWLETFLKFNSGKGTFFGEPQGGGVGIGGKVGNQGVLLPPPGTLG</sequence>
<name>E2CXG9_JATCU</name>
<proteinExistence type="evidence at transcript level"/>
<feature type="non-terminal residue" evidence="1">
    <location>
        <position position="60"/>
    </location>
</feature>
<evidence type="ECO:0000313" key="1">
    <source>
        <dbReference type="EMBL" id="ADJ67186.1"/>
    </source>
</evidence>